<dbReference type="AlphaFoldDB" id="A0A287D1M6"/>
<dbReference type="GO" id="GO:0005615">
    <property type="term" value="C:extracellular space"/>
    <property type="evidence" value="ECO:0007669"/>
    <property type="project" value="TreeGrafter"/>
</dbReference>
<dbReference type="PANTHER" id="PTHR19441:SF39">
    <property type="entry name" value="WAP FOUR-DISULFIDE CORE DOMAIN PROTEIN 5"/>
    <property type="match status" value="1"/>
</dbReference>
<keyword evidence="7" id="KW-0677">Repeat</keyword>
<gene>
    <name evidence="10" type="primary">WFDC5</name>
</gene>
<feature type="domain" description="WAP" evidence="9">
    <location>
        <begin position="23"/>
        <end position="70"/>
    </location>
</feature>
<dbReference type="PANTHER" id="PTHR19441">
    <property type="entry name" value="WHEY ACDIC PROTEIN WAP"/>
    <property type="match status" value="1"/>
</dbReference>
<keyword evidence="5" id="KW-0646">Protease inhibitor</keyword>
<dbReference type="SMART" id="SM00217">
    <property type="entry name" value="WAP"/>
    <property type="match status" value="2"/>
</dbReference>
<dbReference type="GO" id="GO:0019731">
    <property type="term" value="P:antibacterial humoral response"/>
    <property type="evidence" value="ECO:0007669"/>
    <property type="project" value="TreeGrafter"/>
</dbReference>
<keyword evidence="6" id="KW-0732">Signal</keyword>
<dbReference type="Proteomes" id="UP000005215">
    <property type="component" value="Unassembled WGS sequence"/>
</dbReference>
<evidence type="ECO:0000313" key="10">
    <source>
        <dbReference type="Ensembl" id="ENSSTOP00000027422.1"/>
    </source>
</evidence>
<dbReference type="Pfam" id="PF00095">
    <property type="entry name" value="WAP"/>
    <property type="match status" value="2"/>
</dbReference>
<name>A0A287D1M6_ICTTR</name>
<evidence type="ECO:0000256" key="1">
    <source>
        <dbReference type="ARBA" id="ARBA00003209"/>
    </source>
</evidence>
<keyword evidence="11" id="KW-1185">Reference proteome</keyword>
<dbReference type="GO" id="GO:0004867">
    <property type="term" value="F:serine-type endopeptidase inhibitor activity"/>
    <property type="evidence" value="ECO:0007669"/>
    <property type="project" value="TreeGrafter"/>
</dbReference>
<keyword evidence="4" id="KW-0964">Secreted</keyword>
<dbReference type="InterPro" id="IPR050514">
    <property type="entry name" value="WAP_four-disulfide_core"/>
</dbReference>
<dbReference type="GO" id="GO:0045087">
    <property type="term" value="P:innate immune response"/>
    <property type="evidence" value="ECO:0007669"/>
    <property type="project" value="TreeGrafter"/>
</dbReference>
<proteinExistence type="predicted"/>
<evidence type="ECO:0000256" key="8">
    <source>
        <dbReference type="ARBA" id="ARBA00023157"/>
    </source>
</evidence>
<dbReference type="Ensembl" id="ENSSTOT00000030940.1">
    <property type="protein sequence ID" value="ENSSTOP00000027422.1"/>
    <property type="gene ID" value="ENSSTOG00000030004.1"/>
</dbReference>
<feature type="domain" description="WAP" evidence="9">
    <location>
        <begin position="71"/>
        <end position="116"/>
    </location>
</feature>
<dbReference type="PRINTS" id="PR00003">
    <property type="entry name" value="4DISULPHCORE"/>
</dbReference>
<accession>A0A287D1M6</accession>
<organism evidence="10 11">
    <name type="scientific">Ictidomys tridecemlineatus</name>
    <name type="common">Thirteen-lined ground squirrel</name>
    <name type="synonym">Spermophilus tridecemlineatus</name>
    <dbReference type="NCBI Taxonomy" id="43179"/>
    <lineage>
        <taxon>Eukaryota</taxon>
        <taxon>Metazoa</taxon>
        <taxon>Chordata</taxon>
        <taxon>Craniata</taxon>
        <taxon>Vertebrata</taxon>
        <taxon>Euteleostomi</taxon>
        <taxon>Mammalia</taxon>
        <taxon>Eutheria</taxon>
        <taxon>Euarchontoglires</taxon>
        <taxon>Glires</taxon>
        <taxon>Rodentia</taxon>
        <taxon>Sciuromorpha</taxon>
        <taxon>Sciuridae</taxon>
        <taxon>Xerinae</taxon>
        <taxon>Marmotini</taxon>
        <taxon>Ictidomys</taxon>
    </lineage>
</organism>
<evidence type="ECO:0000256" key="4">
    <source>
        <dbReference type="ARBA" id="ARBA00022525"/>
    </source>
</evidence>
<evidence type="ECO:0000256" key="5">
    <source>
        <dbReference type="ARBA" id="ARBA00022690"/>
    </source>
</evidence>
<reference evidence="11" key="1">
    <citation type="submission" date="2011-11" db="EMBL/GenBank/DDBJ databases">
        <title>The Draft Genome of Spermophilus tridecemlineatus.</title>
        <authorList>
            <consortium name="The Broad Institute Genome Assembly &amp; Analysis Group"/>
            <consortium name="Computational R&amp;D Group"/>
            <consortium name="and Sequencing Platform"/>
            <person name="Di Palma F."/>
            <person name="Alfoldi J."/>
            <person name="Johnson J."/>
            <person name="Berlin A."/>
            <person name="Gnerre S."/>
            <person name="Jaffe D."/>
            <person name="MacCallum I."/>
            <person name="Young S."/>
            <person name="Walker B.J."/>
            <person name="Lindblad-Toh K."/>
        </authorList>
    </citation>
    <scope>NUCLEOTIDE SEQUENCE [LARGE SCALE GENOMIC DNA]</scope>
</reference>
<dbReference type="Gene3D" id="4.10.75.10">
    <property type="entry name" value="Elafin-like"/>
    <property type="match status" value="2"/>
</dbReference>
<comment type="function">
    <text evidence="1">Putative acid-stable proteinase inhibitor.</text>
</comment>
<reference evidence="10" key="3">
    <citation type="submission" date="2025-09" db="UniProtKB">
        <authorList>
            <consortium name="Ensembl"/>
        </authorList>
    </citation>
    <scope>IDENTIFICATION</scope>
</reference>
<evidence type="ECO:0000256" key="2">
    <source>
        <dbReference type="ARBA" id="ARBA00004613"/>
    </source>
</evidence>
<sequence length="116" mass="12601">TPNSDAISRSALLPPAARCGCSLTEKWGSCPPDDEPCLLSVPDQCAGDSQCPSTKKCCYRACFRQCVPRVSVKLGSCPEDRLHCLSPTRHMCSQDSDCMGRKRCCRGACGRDCRDP</sequence>
<comment type="subcellular location">
    <subcellularLocation>
        <location evidence="2">Secreted</location>
    </subcellularLocation>
</comment>
<evidence type="ECO:0000256" key="7">
    <source>
        <dbReference type="ARBA" id="ARBA00022737"/>
    </source>
</evidence>
<dbReference type="InterPro" id="IPR008197">
    <property type="entry name" value="WAP_dom"/>
</dbReference>
<dbReference type="InterPro" id="IPR036645">
    <property type="entry name" value="Elafin-like_sf"/>
</dbReference>
<dbReference type="SUPFAM" id="SSF57256">
    <property type="entry name" value="Elafin-like"/>
    <property type="match status" value="2"/>
</dbReference>
<reference evidence="10" key="2">
    <citation type="submission" date="2025-08" db="UniProtKB">
        <authorList>
            <consortium name="Ensembl"/>
        </authorList>
    </citation>
    <scope>IDENTIFICATION</scope>
</reference>
<dbReference type="InParanoid" id="A0A287D1M6"/>
<keyword evidence="8" id="KW-1015">Disulfide bond</keyword>
<evidence type="ECO:0000256" key="3">
    <source>
        <dbReference type="ARBA" id="ARBA00017105"/>
    </source>
</evidence>
<dbReference type="STRING" id="43179.ENSSTOP00000027422"/>
<evidence type="ECO:0000256" key="6">
    <source>
        <dbReference type="ARBA" id="ARBA00022729"/>
    </source>
</evidence>
<dbReference type="EMBL" id="AGTP01038492">
    <property type="status" value="NOT_ANNOTATED_CDS"/>
    <property type="molecule type" value="Genomic_DNA"/>
</dbReference>
<protein>
    <recommendedName>
        <fullName evidence="3">WAP four-disulfide core domain protein 5</fullName>
    </recommendedName>
</protein>
<dbReference type="GeneTree" id="ENSGT00730000111369"/>
<evidence type="ECO:0000259" key="9">
    <source>
        <dbReference type="PROSITE" id="PS51390"/>
    </source>
</evidence>
<evidence type="ECO:0000313" key="11">
    <source>
        <dbReference type="Proteomes" id="UP000005215"/>
    </source>
</evidence>
<dbReference type="PROSITE" id="PS51390">
    <property type="entry name" value="WAP"/>
    <property type="match status" value="2"/>
</dbReference>